<feature type="compositionally biased region" description="Acidic residues" evidence="1">
    <location>
        <begin position="1836"/>
        <end position="1848"/>
    </location>
</feature>
<dbReference type="Pfam" id="PF18886">
    <property type="entry name" value="DUF5649"/>
    <property type="match status" value="2"/>
</dbReference>
<dbReference type="NCBIfam" id="TIGR01901">
    <property type="entry name" value="adhes_NPXG"/>
    <property type="match status" value="1"/>
</dbReference>
<feature type="compositionally biased region" description="Low complexity" evidence="1">
    <location>
        <begin position="258"/>
        <end position="276"/>
    </location>
</feature>
<organism evidence="4">
    <name type="scientific">Planktothricoides raciborskii GIHE-MW2</name>
    <dbReference type="NCBI Taxonomy" id="2792601"/>
    <lineage>
        <taxon>Bacteria</taxon>
        <taxon>Bacillati</taxon>
        <taxon>Cyanobacteriota</taxon>
        <taxon>Cyanophyceae</taxon>
        <taxon>Oscillatoriophycideae</taxon>
        <taxon>Oscillatoriales</taxon>
        <taxon>Oscillatoriaceae</taxon>
        <taxon>Planktothricoides</taxon>
    </lineage>
</organism>
<dbReference type="Pfam" id="PF05860">
    <property type="entry name" value="TPS"/>
    <property type="match status" value="1"/>
</dbReference>
<dbReference type="Gene3D" id="2.160.20.10">
    <property type="entry name" value="Single-stranded right-handed beta-helix, Pectin lyase-like"/>
    <property type="match status" value="1"/>
</dbReference>
<keyword evidence="2" id="KW-0472">Membrane</keyword>
<keyword evidence="2" id="KW-1133">Transmembrane helix</keyword>
<feature type="domain" description="Filamentous haemagglutinin FhaB/tRNA nuclease CdiA-like TPS" evidence="3">
    <location>
        <begin position="52"/>
        <end position="167"/>
    </location>
</feature>
<dbReference type="EMBL" id="CP159837">
    <property type="protein sequence ID" value="XCM37272.1"/>
    <property type="molecule type" value="Genomic_DNA"/>
</dbReference>
<gene>
    <name evidence="4" type="ORF">ABWT76_000018</name>
</gene>
<dbReference type="InterPro" id="IPR011050">
    <property type="entry name" value="Pectin_lyase_fold/virulence"/>
</dbReference>
<keyword evidence="2" id="KW-0812">Transmembrane</keyword>
<evidence type="ECO:0000259" key="3">
    <source>
        <dbReference type="SMART" id="SM00912"/>
    </source>
</evidence>
<name>A0AAU8JEQ1_9CYAN</name>
<dbReference type="InterPro" id="IPR012334">
    <property type="entry name" value="Pectin_lyas_fold"/>
</dbReference>
<sequence length="2445" mass="250204">MNYHQQRQTGKAEAQLITRKTKNLVIFYGILGAINVICGIMGENAIAQTAPIPAADNTGTVVNQTGNTYNITGGQRSGDGANLFHSFQEFGLNAGQTANFLSSPEINNILGRVTGGNASIINGLIQVTGGNSNLFLMNPAGIIFGPNASLNVLGDFTATTSTNIGFNSEAFNAFGSNNYSALVGEPSTFAFSLSQPGAILNEGNLSLNPEQKLTLLGGTVVNLGTLSSPGGNITIAAVPGENLVRINQENHLLSLEIPTSPTGNNSPNQPPQNFQPLDLPSLLTGGHITHASNVTVNNDGTISLTGSTLRIPTDPGVTVASGNIDVSNTSTNGNGTGGAIAVLGDKVALVDALINASGIDDGGVVLVGGEYRGEGEVPNASETFVSKDTLISVDSLENGDGGQVIIWADETTRFHGEISAKGGSQNGNGGFVEVSGKQDLIFRGQVDTSAPQGSTGTLLLDPDNITIVDGSGAPNDNQLNAGEPFGDPEGVIFDDTLTAGANYTISETALEAIGANSSIILEAADNITIEDLSDNTLSLQMGAAGSVSLIADADFNGVGDFTMNPADAIVTQGGDITISAGNSSRTGNQINLGNITTNGGNFIAETGSNSTITVNGNIDAGIGFIDLRRAGRANSPPTVQFGNYVTLTANDINLDTNTISTTQTGLDLVIQQGDSNQGIYINNSTGCSPGFLCLDSNSSGNSEFNLLQNAGFNSITIGRTDATNFIEISGNAPSLTLSTTTIIQGGTGSIEINAPLIVGNNALTLTADEININNVGSISGTGSLTLQPTTVGQNISLGGSGGTGVGILYLTESELANIQNGFNSITIGRADGTGAITIDGPTSGLGFSDPVTIQSPGGSITNNFQILGNDNASVTLIGPTTLNADITTNNQNIGIIGNTTLGADATLNSGSGTIDFQGTIDGSYNLTLNAGTGNVNIGGAVGNNTRLNSLNILGQNTSINGNVTTLGTQEYNGNVTFVNSNPQITAGELNINGTISGNGSLLVQPIIDNSPIEIGGINQSPGLNLTEAELQSISGFNGVTIGSTGGTGALNIASPVNLSNQTFDLTLQGGAVSFNDGITLGNNRTLTLNTGSITSPFTGTDIRIAANGTVVLNTSGSVGDSLNSLETNVSQININNVTGNLFVNNGQTLSLGTANISGNLEITANGNITGNSPIAIGGNSTFTTTAIGADITLSQLATPGIITVNTNGAGADANITSANAVNLGSSTVGGSLNVTANNGDISTEIVEAGTDITLTGNSISLNNNLTSGGLLNVTANNGDISTEIVEAGTDITLTGNSISLNNNLTSGGLLNVTANNGDISTEIVEAGTDITLTGNSISLNNNLTSGGLLNVTANNGDISTEIVEAGTDITLTGNSISLNNNLTSGGLLNVTANNGGISTTGAINAASNITFTGDTIALNNTLTSPGNLILQPFNQNTPIEIGGETGTFNISLAEIANLSNGFSSITIGRSDGTGMVNLGAISFSDPVTIQSGTGQVTVNGTITAIDNATVNFNTSNLFLNAGISTNNQTIAIAGDMILNNDLTLDTGAGAGDIIFTGTINGNRTLTLNAGTGRVSFGGILGNLTPLNRLTVTGLINSGLQATADTIELNGDINSAGASVILTGNNQLITNNVNITTSGGLISLTNPVGDVTVGNLDSSNPNGTGGAIAVNSPNGVVTTGNLTSTGITGGDITVQALTSITTEDIDSSGTVGNGGNVLLDPEDFIDVGFINAQGGLRGSGGNVEIVTGGVFRANNTFTDQNGQVASISTAGAGGSGNVSLSHNGGSQNTPFVVGDPTTNGTAGVITTGANNTIPLGSSFPGPLEQGNIRVITAEPETPVEEPPVEEPPAEEPPVVEEPAVDETPVAPASGDDMPLSLELDPEPDGGAEEPGSGGAEEIAATPEVAPEAIAATPEVAPEAIAATPEVAPEPIAATPEVAPEPIAATPEVAPEPIAATPEVAPITLEPISVELEPEKNSPISVPISERVQPEPRSILPPEKVGAIATELDSPSETEEEEEENVRQITPENLASPQEVAIVDPGVAEIENSFTQAFSDHIGESKQVNVSLPQAQNIIRNIEGETGVKPALLYVYFAPTSLAGNTDNDPLELILVTADGRPVRKVLPVTRREVMDNADNLITYITAPRYRRQTKYLEPAQNLYQWLIAPLTEELDAKEIQNIAFIMDVGLRTLPIAALHDGESFLVQKYSVGMMPSLSLTDTRYQNIQNASVLAMGASEFTNLNPLPAVPAEMKIITQEIRQGASFLNQDFTLQNIQKQHAEKQYPIVHLATHGEFNPGDLSNSYIQLWDQKLGLNDIRQLGLHDPAVDLLVLSACQTAVGNEEAELGFAGLAVQAGVKTAIASLWYVSDEGTFGLMTEFYKQLGIAPIKAEAMRQAQLSMINGNVEIEGGQLRGSRGTYTLPESLQSAENQKLTHPYYWAAFTLIGSPW</sequence>
<dbReference type="InterPro" id="IPR043709">
    <property type="entry name" value="DUF5649"/>
</dbReference>
<protein>
    <submittedName>
        <fullName evidence="4">CHAT domain-containing protein</fullName>
    </submittedName>
</protein>
<reference evidence="4" key="1">
    <citation type="submission" date="2024-07" db="EMBL/GenBank/DDBJ databases">
        <authorList>
            <person name="Kim Y.J."/>
            <person name="Jeong J.Y."/>
        </authorList>
    </citation>
    <scope>NUCLEOTIDE SEQUENCE</scope>
    <source>
        <strain evidence="4">GIHE-MW2</strain>
    </source>
</reference>
<feature type="region of interest" description="Disordered" evidence="1">
    <location>
        <begin position="256"/>
        <end position="278"/>
    </location>
</feature>
<accession>A0AAU8JEQ1</accession>
<dbReference type="InterPro" id="IPR008638">
    <property type="entry name" value="FhaB/CdiA-like_TPS"/>
</dbReference>
<dbReference type="InterPro" id="IPR024983">
    <property type="entry name" value="CHAT_dom"/>
</dbReference>
<feature type="transmembrane region" description="Helical" evidence="2">
    <location>
        <begin position="21"/>
        <end position="42"/>
    </location>
</feature>
<dbReference type="RefSeq" id="WP_354635440.1">
    <property type="nucleotide sequence ID" value="NZ_CP159837.1"/>
</dbReference>
<feature type="region of interest" description="Disordered" evidence="1">
    <location>
        <begin position="1836"/>
        <end position="1895"/>
    </location>
</feature>
<proteinExistence type="predicted"/>
<dbReference type="SMART" id="SM00912">
    <property type="entry name" value="Haemagg_act"/>
    <property type="match status" value="1"/>
</dbReference>
<dbReference type="SUPFAM" id="SSF51126">
    <property type="entry name" value="Pectin lyase-like"/>
    <property type="match status" value="1"/>
</dbReference>
<evidence type="ECO:0000313" key="4">
    <source>
        <dbReference type="EMBL" id="XCM37272.1"/>
    </source>
</evidence>
<evidence type="ECO:0000256" key="1">
    <source>
        <dbReference type="SAM" id="MobiDB-lite"/>
    </source>
</evidence>
<dbReference type="Pfam" id="PF12770">
    <property type="entry name" value="CHAT"/>
    <property type="match status" value="1"/>
</dbReference>
<evidence type="ECO:0000256" key="2">
    <source>
        <dbReference type="SAM" id="Phobius"/>
    </source>
</evidence>